<reference evidence="1 2" key="1">
    <citation type="journal article" date="2013" name="Genome Announc.">
        <title>Whole Genome Sequencing and Comparative Analysis of Bartonella bacilliformis Strain INS, the Causative Agent of Carrion's Disease.</title>
        <authorList>
            <person name="Tarazona D."/>
            <person name="Padilla C."/>
            <person name="Caceres O."/>
            <person name="Montenegro J.D."/>
            <person name="Bailon H."/>
            <person name="Ventura G."/>
            <person name="Mendoza G."/>
            <person name="Anaya E."/>
            <person name="Guio H."/>
        </authorList>
    </citation>
    <scope>NUCLEOTIDE SEQUENCE [LARGE SCALE GENOMIC DNA]</scope>
    <source>
        <strain evidence="1 2">INS</strain>
    </source>
</reference>
<proteinExistence type="predicted"/>
<comment type="caution">
    <text evidence="1">The sequence shown here is derived from an EMBL/GenBank/DDBJ whole genome shotgun (WGS) entry which is preliminary data.</text>
</comment>
<evidence type="ECO:0000313" key="1">
    <source>
        <dbReference type="EMBL" id="EKS45015.1"/>
    </source>
</evidence>
<sequence>MNCRNESEQVKKNCKVFTNLCAAETGLWGRGVYIFLKLSKSRNKIVDILYLNKAEILAFKARNSRLIIGALSSFTGLFSRKGLWLCAIGSKY</sequence>
<keyword evidence="2" id="KW-1185">Reference proteome</keyword>
<evidence type="ECO:0000313" key="2">
    <source>
        <dbReference type="Proteomes" id="UP000009359"/>
    </source>
</evidence>
<organism evidence="1 2">
    <name type="scientific">Bartonella bacilliformis INS</name>
    <dbReference type="NCBI Taxonomy" id="1206782"/>
    <lineage>
        <taxon>Bacteria</taxon>
        <taxon>Pseudomonadati</taxon>
        <taxon>Pseudomonadota</taxon>
        <taxon>Alphaproteobacteria</taxon>
        <taxon>Hyphomicrobiales</taxon>
        <taxon>Bartonellaceae</taxon>
        <taxon>Bartonella</taxon>
    </lineage>
</organism>
<name>A0ABP2SNG3_BARBA</name>
<gene>
    <name evidence="1" type="ORF">BbINS_02084</name>
</gene>
<dbReference type="Proteomes" id="UP000009359">
    <property type="component" value="Unassembled WGS sequence"/>
</dbReference>
<dbReference type="EMBL" id="AMQK01000006">
    <property type="protein sequence ID" value="EKS45015.1"/>
    <property type="molecule type" value="Genomic_DNA"/>
</dbReference>
<accession>A0ABP2SNG3</accession>
<protein>
    <submittedName>
        <fullName evidence="1">Uncharacterized protein</fullName>
    </submittedName>
</protein>